<feature type="region of interest" description="Disordered" evidence="4">
    <location>
        <begin position="828"/>
        <end position="865"/>
    </location>
</feature>
<feature type="compositionally biased region" description="Low complexity" evidence="4">
    <location>
        <begin position="632"/>
        <end position="655"/>
    </location>
</feature>
<dbReference type="FunFam" id="3.90.640.10:FF:000039">
    <property type="entry name" value="Hsp70 family chaperone Lhs1/Orp150"/>
    <property type="match status" value="1"/>
</dbReference>
<keyword evidence="5" id="KW-0732">Signal</keyword>
<keyword evidence="2" id="KW-0067">ATP-binding</keyword>
<dbReference type="InterPro" id="IPR043129">
    <property type="entry name" value="ATPase_NBD"/>
</dbReference>
<protein>
    <recommendedName>
        <fullName evidence="8">Actin-like ATPase domain-containing protein</fullName>
    </recommendedName>
</protein>
<dbReference type="GO" id="GO:0005524">
    <property type="term" value="F:ATP binding"/>
    <property type="evidence" value="ECO:0007669"/>
    <property type="project" value="UniProtKB-KW"/>
</dbReference>
<evidence type="ECO:0000256" key="2">
    <source>
        <dbReference type="ARBA" id="ARBA00022840"/>
    </source>
</evidence>
<dbReference type="InterPro" id="IPR013126">
    <property type="entry name" value="Hsp_70_fam"/>
</dbReference>
<dbReference type="GeneID" id="89980661"/>
<dbReference type="SUPFAM" id="SSF100934">
    <property type="entry name" value="Heat shock protein 70kD (HSP70), C-terminal subdomain"/>
    <property type="match status" value="1"/>
</dbReference>
<comment type="caution">
    <text evidence="6">The sequence shown here is derived from an EMBL/GenBank/DDBJ whole genome shotgun (WGS) entry which is preliminary data.</text>
</comment>
<dbReference type="PANTHER" id="PTHR45639">
    <property type="entry name" value="HSC70CB, ISOFORM G-RELATED"/>
    <property type="match status" value="1"/>
</dbReference>
<evidence type="ECO:0000313" key="7">
    <source>
        <dbReference type="Proteomes" id="UP001358417"/>
    </source>
</evidence>
<feature type="chain" id="PRO_5043451783" description="Actin-like ATPase domain-containing protein" evidence="5">
    <location>
        <begin position="30"/>
        <end position="978"/>
    </location>
</feature>
<dbReference type="GO" id="GO:0140662">
    <property type="term" value="F:ATP-dependent protein folding chaperone"/>
    <property type="evidence" value="ECO:0007669"/>
    <property type="project" value="InterPro"/>
</dbReference>
<dbReference type="GO" id="GO:0034663">
    <property type="term" value="C:endoplasmic reticulum chaperone complex"/>
    <property type="evidence" value="ECO:0007669"/>
    <property type="project" value="TreeGrafter"/>
</dbReference>
<keyword evidence="7" id="KW-1185">Reference proteome</keyword>
<keyword evidence="1" id="KW-0547">Nucleotide-binding</keyword>
<dbReference type="FunFam" id="1.20.1270.10:FF:000002">
    <property type="entry name" value="Heat shock 70 kDa protein 4"/>
    <property type="match status" value="1"/>
</dbReference>
<evidence type="ECO:0000256" key="4">
    <source>
        <dbReference type="SAM" id="MobiDB-lite"/>
    </source>
</evidence>
<feature type="signal peptide" evidence="5">
    <location>
        <begin position="1"/>
        <end position="29"/>
    </location>
</feature>
<dbReference type="Gene3D" id="3.30.420.40">
    <property type="match status" value="2"/>
</dbReference>
<dbReference type="CDD" id="cd10230">
    <property type="entry name" value="ASKHA_NBD_HSP70_HYOU1"/>
    <property type="match status" value="1"/>
</dbReference>
<organism evidence="6 7">
    <name type="scientific">Exophiala bonariae</name>
    <dbReference type="NCBI Taxonomy" id="1690606"/>
    <lineage>
        <taxon>Eukaryota</taxon>
        <taxon>Fungi</taxon>
        <taxon>Dikarya</taxon>
        <taxon>Ascomycota</taxon>
        <taxon>Pezizomycotina</taxon>
        <taxon>Eurotiomycetes</taxon>
        <taxon>Chaetothyriomycetidae</taxon>
        <taxon>Chaetothyriales</taxon>
        <taxon>Herpotrichiellaceae</taxon>
        <taxon>Exophiala</taxon>
    </lineage>
</organism>
<name>A0AAV9NE47_9EURO</name>
<accession>A0AAV9NE47</accession>
<feature type="compositionally biased region" description="Low complexity" evidence="4">
    <location>
        <begin position="854"/>
        <end position="865"/>
    </location>
</feature>
<dbReference type="RefSeq" id="XP_064707938.1">
    <property type="nucleotide sequence ID" value="XM_064856038.1"/>
</dbReference>
<gene>
    <name evidence="6" type="ORF">LTR84_012518</name>
</gene>
<dbReference type="InterPro" id="IPR029048">
    <property type="entry name" value="HSP70_C_sf"/>
</dbReference>
<dbReference type="GO" id="GO:0030968">
    <property type="term" value="P:endoplasmic reticulum unfolded protein response"/>
    <property type="evidence" value="ECO:0007669"/>
    <property type="project" value="TreeGrafter"/>
</dbReference>
<feature type="region of interest" description="Disordered" evidence="4">
    <location>
        <begin position="934"/>
        <end position="978"/>
    </location>
</feature>
<dbReference type="Gene3D" id="3.90.640.10">
    <property type="entry name" value="Actin, Chain A, domain 4"/>
    <property type="match status" value="1"/>
</dbReference>
<reference evidence="6 7" key="1">
    <citation type="submission" date="2023-08" db="EMBL/GenBank/DDBJ databases">
        <title>Black Yeasts Isolated from many extreme environments.</title>
        <authorList>
            <person name="Coleine C."/>
            <person name="Stajich J.E."/>
            <person name="Selbmann L."/>
        </authorList>
    </citation>
    <scope>NUCLEOTIDE SEQUENCE [LARGE SCALE GENOMIC DNA]</scope>
    <source>
        <strain evidence="6 7">CCFEE 5792</strain>
    </source>
</reference>
<dbReference type="Gene3D" id="1.20.1270.10">
    <property type="match status" value="1"/>
</dbReference>
<evidence type="ECO:0000313" key="6">
    <source>
        <dbReference type="EMBL" id="KAK5055968.1"/>
    </source>
</evidence>
<evidence type="ECO:0000256" key="1">
    <source>
        <dbReference type="ARBA" id="ARBA00022741"/>
    </source>
</evidence>
<dbReference type="PRINTS" id="PR00301">
    <property type="entry name" value="HEATSHOCK70"/>
</dbReference>
<feature type="compositionally biased region" description="Low complexity" evidence="4">
    <location>
        <begin position="959"/>
        <end position="978"/>
    </location>
</feature>
<dbReference type="Pfam" id="PF00012">
    <property type="entry name" value="HSP70"/>
    <property type="match status" value="1"/>
</dbReference>
<dbReference type="AlphaFoldDB" id="A0AAV9NE47"/>
<proteinExistence type="predicted"/>
<dbReference type="EMBL" id="JAVRRD010000008">
    <property type="protein sequence ID" value="KAK5055968.1"/>
    <property type="molecule type" value="Genomic_DNA"/>
</dbReference>
<evidence type="ECO:0000256" key="5">
    <source>
        <dbReference type="SAM" id="SignalP"/>
    </source>
</evidence>
<evidence type="ECO:0000256" key="3">
    <source>
        <dbReference type="ARBA" id="ARBA00023186"/>
    </source>
</evidence>
<feature type="compositionally biased region" description="Low complexity" evidence="4">
    <location>
        <begin position="828"/>
        <end position="843"/>
    </location>
</feature>
<dbReference type="Gene3D" id="3.30.30.30">
    <property type="match status" value="1"/>
</dbReference>
<dbReference type="PANTHER" id="PTHR45639:SF3">
    <property type="entry name" value="HYPOXIA UP-REGULATED PROTEIN 1"/>
    <property type="match status" value="1"/>
</dbReference>
<feature type="compositionally biased region" description="Basic residues" evidence="4">
    <location>
        <begin position="943"/>
        <end position="958"/>
    </location>
</feature>
<dbReference type="SUPFAM" id="SSF53067">
    <property type="entry name" value="Actin-like ATPase domain"/>
    <property type="match status" value="2"/>
</dbReference>
<dbReference type="Proteomes" id="UP001358417">
    <property type="component" value="Unassembled WGS sequence"/>
</dbReference>
<sequence>MAPPGKRKFTSLTLLPLLFLLFLTTGAHAASAVLGIDLGTEYFKAAIAKPGSPIDIVLSKDSKRREAATLAFKPSRSQTGDNDAFPERLYGGDAVALAVRFPTDVYPNLKTLLGLDASSKLVQGYHARYPGLNIETIPRSDGGEGTVGFKSSSFGKKNEVFMVEELLAMQFKNIKANAEAQVVKGTYVSEVVITHPPFFTADEKRAIELAAELAGLRVLGLVSDGLAVGLNYATSRTFDSVSEGGNPEYHLVYDVGAGSTTATVLKFQGRTISLKGVGRRNQTIQEVIVLGTGYDRTLGGDSLNDLIVADMVDQFLQIPKVQKLGATEAQIKSHGKTMAKLWKDAERIRQLLSANAVASASFEGLYDEDINFRYAVTRERFEVLAADYVARLEAPLSSALQSAGLQLNDLNSIILHGGLVRTPFVQKELERIAGDPALVKSNVNADEAAAMGAGFKAASLSPSFRVKDIRSTDISGAAINIKWSTESKEKSQKLFTPSSQIGNEKQVPIKALEDIELSFIQTVGEKDISILDVQATNLTKSAALLKDKHGCTAANISTIFNVRLNPLDGLPEIVSGSVSCETDGSKAAGVIDNVKGLFGFGSKKEDDQDVLADESTNTDSVLTPLPVSDPTSSGSTISEASSSSSDSSASSSKSAKAVKPTPTVVAIPLALKAVPIGRSAPPTATLPKIRQRLTQFDTSDQNAVLRAEALNTLEAFTYRARDYLEDETFISASTAKARTELEKQLGAVSEWLYGDGSDAKLQDFKDKLKSLKGLVDPVLKRKSEAIKRPDAIKGLQDGLENLAGMIKMVEGSVQKAAEDAASSASEAAASAASSTTTSTTTSSVGDDLDEDPYSTSSAAESFESEVPPIKPYEYTAEDLSALTSKYEAAKAWLEKKLASQDKLTLTDDPAFLSSELETKSQELQRAVSDILMKAIRMNDPRKSKSSKKAKPKTTKTKKATSSSTSTTTSSTSSIRDEL</sequence>
<keyword evidence="3" id="KW-0143">Chaperone</keyword>
<evidence type="ECO:0008006" key="8">
    <source>
        <dbReference type="Google" id="ProtNLM"/>
    </source>
</evidence>
<feature type="region of interest" description="Disordered" evidence="4">
    <location>
        <begin position="608"/>
        <end position="657"/>
    </location>
</feature>